<comment type="subcellular location">
    <subcellularLocation>
        <location evidence="1">Membrane</location>
        <topology evidence="1">Multi-pass membrane protein</topology>
    </subcellularLocation>
</comment>
<organism evidence="11 12">
    <name type="scientific">Sinocyclocheilus rhinocerous</name>
    <dbReference type="NCBI Taxonomy" id="307959"/>
    <lineage>
        <taxon>Eukaryota</taxon>
        <taxon>Metazoa</taxon>
        <taxon>Chordata</taxon>
        <taxon>Craniata</taxon>
        <taxon>Vertebrata</taxon>
        <taxon>Euteleostomi</taxon>
        <taxon>Actinopterygii</taxon>
        <taxon>Neopterygii</taxon>
        <taxon>Teleostei</taxon>
        <taxon>Ostariophysi</taxon>
        <taxon>Cypriniformes</taxon>
        <taxon>Cyprinidae</taxon>
        <taxon>Cyprininae</taxon>
        <taxon>Sinocyclocheilus</taxon>
    </lineage>
</organism>
<dbReference type="PANTHER" id="PTHR11157:SF19">
    <property type="entry name" value="ELONGATION OF VERY LONG CHAIN FATTY ACIDS PROTEIN 1"/>
    <property type="match status" value="1"/>
</dbReference>
<reference evidence="11" key="2">
    <citation type="submission" date="2025-09" db="UniProtKB">
        <authorList>
            <consortium name="Ensembl"/>
        </authorList>
    </citation>
    <scope>IDENTIFICATION</scope>
</reference>
<keyword evidence="3 10" id="KW-0808">Transferase</keyword>
<evidence type="ECO:0000256" key="9">
    <source>
        <dbReference type="ARBA" id="ARBA00023160"/>
    </source>
</evidence>
<keyword evidence="12" id="KW-1185">Reference proteome</keyword>
<dbReference type="EC" id="2.3.1.199" evidence="10"/>
<dbReference type="Pfam" id="PF01151">
    <property type="entry name" value="ELO"/>
    <property type="match status" value="1"/>
</dbReference>
<name>A0A673GAW2_9TELE</name>
<dbReference type="AlphaFoldDB" id="A0A673GAW2"/>
<comment type="caution">
    <text evidence="10">Lacks conserved residue(s) required for the propagation of feature annotation.</text>
</comment>
<evidence type="ECO:0000256" key="5">
    <source>
        <dbReference type="ARBA" id="ARBA00022832"/>
    </source>
</evidence>
<dbReference type="GO" id="GO:0005789">
    <property type="term" value="C:endoplasmic reticulum membrane"/>
    <property type="evidence" value="ECO:0007669"/>
    <property type="project" value="TreeGrafter"/>
</dbReference>
<keyword evidence="5 10" id="KW-0276">Fatty acid metabolism</keyword>
<proteinExistence type="inferred from homology"/>
<evidence type="ECO:0000256" key="6">
    <source>
        <dbReference type="ARBA" id="ARBA00022989"/>
    </source>
</evidence>
<dbReference type="GO" id="GO:0042761">
    <property type="term" value="P:very long-chain fatty acid biosynthetic process"/>
    <property type="evidence" value="ECO:0007669"/>
    <property type="project" value="TreeGrafter"/>
</dbReference>
<accession>A0A673GAW2</accession>
<evidence type="ECO:0000256" key="10">
    <source>
        <dbReference type="RuleBase" id="RU361115"/>
    </source>
</evidence>
<dbReference type="GO" id="GO:0034626">
    <property type="term" value="P:fatty acid elongation, polyunsaturated fatty acid"/>
    <property type="evidence" value="ECO:0007669"/>
    <property type="project" value="TreeGrafter"/>
</dbReference>
<dbReference type="GO" id="GO:0034625">
    <property type="term" value="P:fatty acid elongation, monounsaturated fatty acid"/>
    <property type="evidence" value="ECO:0007669"/>
    <property type="project" value="TreeGrafter"/>
</dbReference>
<evidence type="ECO:0000313" key="11">
    <source>
        <dbReference type="Ensembl" id="ENSSRHP00000010845.1"/>
    </source>
</evidence>
<keyword evidence="9 10" id="KW-0275">Fatty acid biosynthesis</keyword>
<keyword evidence="8 10" id="KW-0472">Membrane</keyword>
<evidence type="ECO:0000256" key="7">
    <source>
        <dbReference type="ARBA" id="ARBA00023098"/>
    </source>
</evidence>
<keyword evidence="2 10" id="KW-0444">Lipid biosynthesis</keyword>
<evidence type="ECO:0000256" key="2">
    <source>
        <dbReference type="ARBA" id="ARBA00022516"/>
    </source>
</evidence>
<keyword evidence="6 10" id="KW-1133">Transmembrane helix</keyword>
<dbReference type="PANTHER" id="PTHR11157">
    <property type="entry name" value="FATTY ACID ACYL TRANSFERASE-RELATED"/>
    <property type="match status" value="1"/>
</dbReference>
<evidence type="ECO:0000256" key="3">
    <source>
        <dbReference type="ARBA" id="ARBA00022679"/>
    </source>
</evidence>
<dbReference type="GO" id="GO:0030148">
    <property type="term" value="P:sphingolipid biosynthetic process"/>
    <property type="evidence" value="ECO:0007669"/>
    <property type="project" value="TreeGrafter"/>
</dbReference>
<evidence type="ECO:0000256" key="8">
    <source>
        <dbReference type="ARBA" id="ARBA00023136"/>
    </source>
</evidence>
<evidence type="ECO:0000256" key="1">
    <source>
        <dbReference type="ARBA" id="ARBA00004141"/>
    </source>
</evidence>
<dbReference type="GO" id="GO:0009922">
    <property type="term" value="F:fatty acid elongase activity"/>
    <property type="evidence" value="ECO:0007669"/>
    <property type="project" value="UniProtKB-EC"/>
</dbReference>
<keyword evidence="4 10" id="KW-0812">Transmembrane</keyword>
<reference evidence="11" key="1">
    <citation type="submission" date="2025-08" db="UniProtKB">
        <authorList>
            <consortium name="Ensembl"/>
        </authorList>
    </citation>
    <scope>IDENTIFICATION</scope>
</reference>
<sequence length="64" mass="7360">MGSPVNMSAILLAYLFFVLYAGPKFMANRKPFQLKEAMIIYNLSLVGLSAYIVYEVSIRRCWFC</sequence>
<comment type="catalytic activity">
    <reaction evidence="10">
        <text>a very-long-chain acyl-CoA + malonyl-CoA + H(+) = a very-long-chain 3-oxoacyl-CoA + CO2 + CoA</text>
        <dbReference type="Rhea" id="RHEA:32727"/>
        <dbReference type="ChEBI" id="CHEBI:15378"/>
        <dbReference type="ChEBI" id="CHEBI:16526"/>
        <dbReference type="ChEBI" id="CHEBI:57287"/>
        <dbReference type="ChEBI" id="CHEBI:57384"/>
        <dbReference type="ChEBI" id="CHEBI:90725"/>
        <dbReference type="ChEBI" id="CHEBI:90736"/>
        <dbReference type="EC" id="2.3.1.199"/>
    </reaction>
</comment>
<dbReference type="GO" id="GO:0019367">
    <property type="term" value="P:fatty acid elongation, saturated fatty acid"/>
    <property type="evidence" value="ECO:0007669"/>
    <property type="project" value="TreeGrafter"/>
</dbReference>
<comment type="similarity">
    <text evidence="10">Belongs to the ELO family.</text>
</comment>
<evidence type="ECO:0000313" key="12">
    <source>
        <dbReference type="Proteomes" id="UP000472270"/>
    </source>
</evidence>
<dbReference type="Proteomes" id="UP000472270">
    <property type="component" value="Unassembled WGS sequence"/>
</dbReference>
<evidence type="ECO:0000256" key="4">
    <source>
        <dbReference type="ARBA" id="ARBA00022692"/>
    </source>
</evidence>
<feature type="transmembrane region" description="Helical" evidence="10">
    <location>
        <begin position="37"/>
        <end position="54"/>
    </location>
</feature>
<dbReference type="Ensembl" id="ENSSRHT00000011253.1">
    <property type="protein sequence ID" value="ENSSRHP00000010845.1"/>
    <property type="gene ID" value="ENSSRHG00000006285.1"/>
</dbReference>
<protein>
    <recommendedName>
        <fullName evidence="10">Elongation of very long chain fatty acids protein</fullName>
        <ecNumber evidence="10">2.3.1.199</ecNumber>
    </recommendedName>
    <alternativeName>
        <fullName evidence="10">Very-long-chain 3-oxoacyl-CoA synthase</fullName>
    </alternativeName>
</protein>
<dbReference type="InterPro" id="IPR002076">
    <property type="entry name" value="ELO_fam"/>
</dbReference>
<keyword evidence="7 10" id="KW-0443">Lipid metabolism</keyword>